<dbReference type="AlphaFoldDB" id="A0A386PPZ0"/>
<sequence>MKLKKLSIILFSLSFFALFFTKAQVVEASDTAEQAYKTVIDTRDSVVSLYAKGDDNVFRKVTNRALAPTSSWYTDKQVYHGLTENNTYGNFFRVATNEWAEYKDSNFGVEVILQKLTAQVDNYPQIDAQTITVKDGVKAPIYDSYGHRTGKTVPANSSWSTDRLYSYGSGIPLDFIAYRIGSNQWLSYDDVNVTATR</sequence>
<dbReference type="KEGG" id="lzh:D1B17_04185"/>
<dbReference type="RefSeq" id="WP_120142118.1">
    <property type="nucleotide sequence ID" value="NZ_CP031933.2"/>
</dbReference>
<gene>
    <name evidence="2" type="ORF">D1B17_04185</name>
</gene>
<accession>A0A386PPZ0</accession>
<evidence type="ECO:0000256" key="1">
    <source>
        <dbReference type="SAM" id="SignalP"/>
    </source>
</evidence>
<proteinExistence type="predicted"/>
<keyword evidence="1" id="KW-0732">Signal</keyword>
<name>A0A386PPZ0_9LACO</name>
<evidence type="ECO:0000313" key="2">
    <source>
        <dbReference type="EMBL" id="AYE37871.1"/>
    </source>
</evidence>
<keyword evidence="3" id="KW-1185">Reference proteome</keyword>
<organism evidence="2 3">
    <name type="scientific">Companilactobacillus zhachilii</name>
    <dbReference type="NCBI Taxonomy" id="2304606"/>
    <lineage>
        <taxon>Bacteria</taxon>
        <taxon>Bacillati</taxon>
        <taxon>Bacillota</taxon>
        <taxon>Bacilli</taxon>
        <taxon>Lactobacillales</taxon>
        <taxon>Lactobacillaceae</taxon>
        <taxon>Companilactobacillus</taxon>
    </lineage>
</organism>
<feature type="chain" id="PRO_5017438587" description="Surface layer protein A domain-containing protein" evidence="1">
    <location>
        <begin position="29"/>
        <end position="197"/>
    </location>
</feature>
<evidence type="ECO:0000313" key="3">
    <source>
        <dbReference type="Proteomes" id="UP000267208"/>
    </source>
</evidence>
<evidence type="ECO:0008006" key="4">
    <source>
        <dbReference type="Google" id="ProtNLM"/>
    </source>
</evidence>
<reference evidence="3" key="1">
    <citation type="submission" date="2018-08" db="EMBL/GenBank/DDBJ databases">
        <title>Genome of Lactobacillus sp. HBUAS52074.</title>
        <authorList>
            <person name="Guo Z."/>
            <person name="Zhang Z.D."/>
        </authorList>
    </citation>
    <scope>NUCLEOTIDE SEQUENCE [LARGE SCALE GENOMIC DNA]</scope>
    <source>
        <strain evidence="3">HBUAS52074</strain>
    </source>
</reference>
<dbReference type="EMBL" id="CP031933">
    <property type="protein sequence ID" value="AYE37871.1"/>
    <property type="molecule type" value="Genomic_DNA"/>
</dbReference>
<protein>
    <recommendedName>
        <fullName evidence="4">Surface layer protein A domain-containing protein</fullName>
    </recommendedName>
</protein>
<dbReference type="Proteomes" id="UP000267208">
    <property type="component" value="Chromosome"/>
</dbReference>
<feature type="signal peptide" evidence="1">
    <location>
        <begin position="1"/>
        <end position="28"/>
    </location>
</feature>
<dbReference type="OrthoDB" id="2311930at2"/>